<dbReference type="Gene3D" id="1.25.40.10">
    <property type="entry name" value="Tetratricopeptide repeat domain"/>
    <property type="match status" value="1"/>
</dbReference>
<dbReference type="Pfam" id="PF14559">
    <property type="entry name" value="TPR_19"/>
    <property type="match status" value="1"/>
</dbReference>
<dbReference type="PROSITE" id="PS00895">
    <property type="entry name" value="3_HYDROXYISOBUT_DH"/>
    <property type="match status" value="1"/>
</dbReference>
<dbReference type="InterPro" id="IPR013328">
    <property type="entry name" value="6PGD_dom2"/>
</dbReference>
<proteinExistence type="inferred from homology"/>
<dbReference type="InterPro" id="IPR019734">
    <property type="entry name" value="TPR_rpt"/>
</dbReference>
<accession>A0AA39I3L0</accession>
<dbReference type="GO" id="GO:0050661">
    <property type="term" value="F:NADP binding"/>
    <property type="evidence" value="ECO:0007669"/>
    <property type="project" value="InterPro"/>
</dbReference>
<dbReference type="InterPro" id="IPR008927">
    <property type="entry name" value="6-PGluconate_DH-like_C_sf"/>
</dbReference>
<comment type="similarity">
    <text evidence="5">Belongs to the HIBADH-related family. 3-hydroxyisobutyrate dehydrogenase subfamily.</text>
</comment>
<dbReference type="EC" id="1.1.1.31" evidence="15"/>
<evidence type="ECO:0000313" key="21">
    <source>
        <dbReference type="Proteomes" id="UP001175271"/>
    </source>
</evidence>
<dbReference type="InterPro" id="IPR004547">
    <property type="entry name" value="Glucosamine6P_isomerase"/>
</dbReference>
<keyword evidence="8" id="KW-0963">Cytoplasm</keyword>
<evidence type="ECO:0000256" key="5">
    <source>
        <dbReference type="ARBA" id="ARBA00006013"/>
    </source>
</evidence>
<keyword evidence="7 15" id="KW-0101">Branched-chain amino acid catabolism</keyword>
<dbReference type="GO" id="GO:0005975">
    <property type="term" value="P:carbohydrate metabolic process"/>
    <property type="evidence" value="ECO:0007669"/>
    <property type="project" value="InterPro"/>
</dbReference>
<dbReference type="PANTHER" id="PTHR22981:SF7">
    <property type="entry name" value="3-HYDROXYISOBUTYRATE DEHYDROGENASE, MITOCHONDRIAL"/>
    <property type="match status" value="1"/>
</dbReference>
<dbReference type="GO" id="GO:0006574">
    <property type="term" value="P:L-valine catabolic process"/>
    <property type="evidence" value="ECO:0007669"/>
    <property type="project" value="TreeGrafter"/>
</dbReference>
<protein>
    <recommendedName>
        <fullName evidence="15">3-hydroxyisobutyrate dehydrogenase</fullName>
        <shortName evidence="15">HIBADH</shortName>
        <ecNumber evidence="15">1.1.1.31</ecNumber>
    </recommendedName>
</protein>
<feature type="coiled-coil region" evidence="16">
    <location>
        <begin position="244"/>
        <end position="271"/>
    </location>
</feature>
<evidence type="ECO:0000256" key="16">
    <source>
        <dbReference type="SAM" id="Coils"/>
    </source>
</evidence>
<dbReference type="NCBIfam" id="TIGR00502">
    <property type="entry name" value="nagB"/>
    <property type="match status" value="1"/>
</dbReference>
<dbReference type="AlphaFoldDB" id="A0AA39I3L0"/>
<dbReference type="GO" id="GO:0005739">
    <property type="term" value="C:mitochondrion"/>
    <property type="evidence" value="ECO:0007669"/>
    <property type="project" value="TreeGrafter"/>
</dbReference>
<gene>
    <name evidence="20" type="ORF">QR680_012099</name>
</gene>
<dbReference type="SMART" id="SM00028">
    <property type="entry name" value="TPR"/>
    <property type="match status" value="2"/>
</dbReference>
<dbReference type="PANTHER" id="PTHR22981">
    <property type="entry name" value="3-HYDROXYISOBUTYRATE DEHYDROGENASE-RELATED"/>
    <property type="match status" value="1"/>
</dbReference>
<keyword evidence="9" id="KW-0378">Hydrolase</keyword>
<dbReference type="SUPFAM" id="SSF48179">
    <property type="entry name" value="6-phosphogluconate dehydrogenase C-terminal domain-like"/>
    <property type="match status" value="1"/>
</dbReference>
<comment type="catalytic activity">
    <reaction evidence="1">
        <text>alpha-D-glucosamine 6-phosphate + H2O = beta-D-fructose 6-phosphate + NH4(+)</text>
        <dbReference type="Rhea" id="RHEA:12172"/>
        <dbReference type="ChEBI" id="CHEBI:15377"/>
        <dbReference type="ChEBI" id="CHEBI:28938"/>
        <dbReference type="ChEBI" id="CHEBI:57634"/>
        <dbReference type="ChEBI" id="CHEBI:75989"/>
        <dbReference type="EC" id="3.5.99.6"/>
    </reaction>
</comment>
<dbReference type="EMBL" id="JAUCMV010000002">
    <property type="protein sequence ID" value="KAK0415749.1"/>
    <property type="molecule type" value="Genomic_DNA"/>
</dbReference>
<dbReference type="PROSITE" id="PS01161">
    <property type="entry name" value="GLC_GALNAC_ISOMERASE"/>
    <property type="match status" value="1"/>
</dbReference>
<dbReference type="GO" id="GO:0004342">
    <property type="term" value="F:glucosamine-6-phosphate deaminase activity"/>
    <property type="evidence" value="ECO:0007669"/>
    <property type="project" value="UniProtKB-EC"/>
</dbReference>
<dbReference type="Gene3D" id="3.40.50.720">
    <property type="entry name" value="NAD(P)-binding Rossmann-like Domain"/>
    <property type="match status" value="1"/>
</dbReference>
<feature type="domain" description="6-phosphogluconate dehydrogenase NADP-binding" evidence="18">
    <location>
        <begin position="419"/>
        <end position="582"/>
    </location>
</feature>
<dbReference type="SUPFAM" id="SSF100950">
    <property type="entry name" value="NagB/RpiA/CoA transferase-like"/>
    <property type="match status" value="1"/>
</dbReference>
<dbReference type="InterPro" id="IPR029154">
    <property type="entry name" value="HIBADH-like_NADP-bd"/>
</dbReference>
<dbReference type="Pfam" id="PF14833">
    <property type="entry name" value="NAD_binding_11"/>
    <property type="match status" value="1"/>
</dbReference>
<evidence type="ECO:0000256" key="13">
    <source>
        <dbReference type="ARBA" id="ARBA00049197"/>
    </source>
</evidence>
<dbReference type="SUPFAM" id="SSF51735">
    <property type="entry name" value="NAD(P)-binding Rossmann-fold domains"/>
    <property type="match status" value="1"/>
</dbReference>
<comment type="function">
    <text evidence="14">Catalyzes the reversible conversion of alpha-D-glucosamine 6-phosphate (GlcN-6P) into beta-D-fructose 6-phosphate (Fru-6P) and ammonium ion, a regulatory reaction step in de novo uridine diphosphate-N-acetyl-alpha-D-glucosamine (UDP-GlcNAc) biosynthesis via hexosamine pathway.</text>
</comment>
<dbReference type="Pfam" id="PF01182">
    <property type="entry name" value="Glucosamine_iso"/>
    <property type="match status" value="1"/>
</dbReference>
<dbReference type="InterPro" id="IPR002204">
    <property type="entry name" value="3-OH-isobutyrate_DH-rel_CS"/>
</dbReference>
<dbReference type="GO" id="GO:0006044">
    <property type="term" value="P:N-acetylglucosamine metabolic process"/>
    <property type="evidence" value="ECO:0007669"/>
    <property type="project" value="InterPro"/>
</dbReference>
<dbReference type="FunFam" id="3.40.50.1360:FF:000004">
    <property type="entry name" value="Glucosamine-6-phosphate isomerase"/>
    <property type="match status" value="1"/>
</dbReference>
<evidence type="ECO:0000256" key="2">
    <source>
        <dbReference type="ARBA" id="ARBA00004496"/>
    </source>
</evidence>
<keyword evidence="21" id="KW-1185">Reference proteome</keyword>
<feature type="domain" description="Glucosamine/galactosamine-6-phosphate isomerase" evidence="17">
    <location>
        <begin position="148"/>
        <end position="370"/>
    </location>
</feature>
<dbReference type="HAMAP" id="MF_01241">
    <property type="entry name" value="GlcN6P_deamin"/>
    <property type="match status" value="1"/>
</dbReference>
<evidence type="ECO:0000256" key="14">
    <source>
        <dbReference type="ARBA" id="ARBA00049961"/>
    </source>
</evidence>
<comment type="subunit">
    <text evidence="6">Homohexamer.</text>
</comment>
<dbReference type="CDD" id="cd01399">
    <property type="entry name" value="GlcN6P_deaminase"/>
    <property type="match status" value="1"/>
</dbReference>
<evidence type="ECO:0000259" key="17">
    <source>
        <dbReference type="Pfam" id="PF01182"/>
    </source>
</evidence>
<organism evidence="20 21">
    <name type="scientific">Steinernema hermaphroditum</name>
    <dbReference type="NCBI Taxonomy" id="289476"/>
    <lineage>
        <taxon>Eukaryota</taxon>
        <taxon>Metazoa</taxon>
        <taxon>Ecdysozoa</taxon>
        <taxon>Nematoda</taxon>
        <taxon>Chromadorea</taxon>
        <taxon>Rhabditida</taxon>
        <taxon>Tylenchina</taxon>
        <taxon>Panagrolaimomorpha</taxon>
        <taxon>Strongyloidoidea</taxon>
        <taxon>Steinernematidae</taxon>
        <taxon>Steinernema</taxon>
    </lineage>
</organism>
<dbReference type="InterPro" id="IPR006148">
    <property type="entry name" value="Glc/Gal-6P_isomerase"/>
</dbReference>
<evidence type="ECO:0000256" key="15">
    <source>
        <dbReference type="RuleBase" id="RU910714"/>
    </source>
</evidence>
<evidence type="ECO:0000256" key="4">
    <source>
        <dbReference type="ARBA" id="ARBA00005526"/>
    </source>
</evidence>
<keyword evidence="11 15" id="KW-0520">NAD</keyword>
<evidence type="ECO:0000259" key="19">
    <source>
        <dbReference type="Pfam" id="PF14833"/>
    </source>
</evidence>
<dbReference type="InterPro" id="IPR036291">
    <property type="entry name" value="NAD(P)-bd_dom_sf"/>
</dbReference>
<dbReference type="Gene3D" id="3.40.50.1360">
    <property type="match status" value="1"/>
</dbReference>
<evidence type="ECO:0000256" key="7">
    <source>
        <dbReference type="ARBA" id="ARBA00022456"/>
    </source>
</evidence>
<dbReference type="FunFam" id="1.10.1040.10:FF:000006">
    <property type="entry name" value="3-hydroxyisobutyrate dehydrogenase"/>
    <property type="match status" value="1"/>
</dbReference>
<dbReference type="InterPro" id="IPR011548">
    <property type="entry name" value="HIBADH"/>
</dbReference>
<dbReference type="NCBIfam" id="TIGR01692">
    <property type="entry name" value="HIBADH"/>
    <property type="match status" value="1"/>
</dbReference>
<reference evidence="20" key="1">
    <citation type="submission" date="2023-06" db="EMBL/GenBank/DDBJ databases">
        <title>Genomic analysis of the entomopathogenic nematode Steinernema hermaphroditum.</title>
        <authorList>
            <person name="Schwarz E.M."/>
            <person name="Heppert J.K."/>
            <person name="Baniya A."/>
            <person name="Schwartz H.T."/>
            <person name="Tan C.-H."/>
            <person name="Antoshechkin I."/>
            <person name="Sternberg P.W."/>
            <person name="Goodrich-Blair H."/>
            <person name="Dillman A.R."/>
        </authorList>
    </citation>
    <scope>NUCLEOTIDE SEQUENCE</scope>
    <source>
        <strain evidence="20">PS9179</strain>
        <tissue evidence="20">Whole animal</tissue>
    </source>
</reference>
<comment type="pathway">
    <text evidence="3 15">Amino-acid degradation; L-valine degradation.</text>
</comment>
<comment type="catalytic activity">
    <reaction evidence="13 15">
        <text>3-hydroxy-2-methylpropanoate + NAD(+) = 2-methyl-3-oxopropanoate + NADH + H(+)</text>
        <dbReference type="Rhea" id="RHEA:17681"/>
        <dbReference type="ChEBI" id="CHEBI:11805"/>
        <dbReference type="ChEBI" id="CHEBI:15378"/>
        <dbReference type="ChEBI" id="CHEBI:57540"/>
        <dbReference type="ChEBI" id="CHEBI:57700"/>
        <dbReference type="ChEBI" id="CHEBI:57945"/>
        <dbReference type="EC" id="1.1.1.31"/>
    </reaction>
</comment>
<evidence type="ECO:0000256" key="12">
    <source>
        <dbReference type="ARBA" id="ARBA00023277"/>
    </source>
</evidence>
<evidence type="ECO:0000256" key="10">
    <source>
        <dbReference type="ARBA" id="ARBA00023002"/>
    </source>
</evidence>
<comment type="similarity">
    <text evidence="4">Belongs to the glucosamine/galactosamine-6-phosphate isomerase family.</text>
</comment>
<dbReference type="InterPro" id="IPR037171">
    <property type="entry name" value="NagB/RpiA_transferase-like"/>
</dbReference>
<comment type="subcellular location">
    <subcellularLocation>
        <location evidence="2">Cytoplasm</location>
    </subcellularLocation>
</comment>
<dbReference type="InterPro" id="IPR018321">
    <property type="entry name" value="Glucosamine6P_isomerase_CS"/>
</dbReference>
<evidence type="ECO:0000256" key="9">
    <source>
        <dbReference type="ARBA" id="ARBA00022801"/>
    </source>
</evidence>
<feature type="domain" description="3-hydroxyisobutyrate dehydrogenase-like NAD-binding" evidence="19">
    <location>
        <begin position="585"/>
        <end position="705"/>
    </location>
</feature>
<dbReference type="GO" id="GO:0051287">
    <property type="term" value="F:NAD binding"/>
    <property type="evidence" value="ECO:0007669"/>
    <property type="project" value="InterPro"/>
</dbReference>
<sequence length="720" mass="78562">MSAVELRTRGNDFFKRRMFHEDIKCYRESLQLSVSTLTQANLAEAHLQQGDFKSAYGMADAAVTNDEGNVKARYRRARAALKLGLLRQARLDCKKLLEGDPNNTEFRKLSDEIANETSRVQPYHVTQCETIERIFQTGNTMKLIIRDDYDQVSEFAAKYVRRQILDYGTGPGRCFTLGLPTGSTPLGMYKKLIEFCKEGSLSFEYVITFNMDEYVGLPRNHPESYHSFMFQNFFRHINIDPKNVHILDGNAKDLVKECEEYERKIKEAGGIRLFVGGIGPDGHIAFNEPGSSLTSRTRIKTLARDTILANARFFGNDISQVPTQALTVGVGTVMDAYEVMILISGAGKAFALHQAIECGVSHMWTVSAFQMHARTTFVADEDATEELRVKTVRYFKGLMETHLKLIDRSTGCAEMTSLVGFIGLGNMGAHMARNLIKNGVKLVVFDVNAARVAELKSDGADVAHHPADVAAATKTIVTMLPSSPHVRAVYGTTPEGADSGLLARMQPGTLCMDSSTIDQSASIEIAAAVQKKQSSFVDAPVSGGVVGAQNATLTFMVGGDDASFKAASKHLKMMGNNIVHCGKVGNGQAAKICNNMLLGIHMIGVAETMNLGMRMGLDSKQLASIINTSSGRCWASDSYNPVPGVIEGIPPSKGYAGGFGSALMAKDLGLAQNASTEVHAPTPMGSLAHQIYRLLASNPQYKNLDFGVVYQFLKEQVEKN</sequence>
<keyword evidence="10 15" id="KW-0560">Oxidoreductase</keyword>
<dbReference type="GO" id="GO:0008442">
    <property type="term" value="F:3-hydroxyisobutyrate dehydrogenase activity"/>
    <property type="evidence" value="ECO:0007669"/>
    <property type="project" value="UniProtKB-EC"/>
</dbReference>
<evidence type="ECO:0000259" key="18">
    <source>
        <dbReference type="Pfam" id="PF03446"/>
    </source>
</evidence>
<evidence type="ECO:0000256" key="3">
    <source>
        <dbReference type="ARBA" id="ARBA00005109"/>
    </source>
</evidence>
<evidence type="ECO:0000256" key="8">
    <source>
        <dbReference type="ARBA" id="ARBA00022490"/>
    </source>
</evidence>
<evidence type="ECO:0000313" key="20">
    <source>
        <dbReference type="EMBL" id="KAK0415749.1"/>
    </source>
</evidence>
<dbReference type="Gene3D" id="1.10.1040.10">
    <property type="entry name" value="N-(1-d-carboxylethyl)-l-norvaline Dehydrogenase, domain 2"/>
    <property type="match status" value="1"/>
</dbReference>
<dbReference type="Pfam" id="PF03446">
    <property type="entry name" value="NAD_binding_2"/>
    <property type="match status" value="1"/>
</dbReference>
<name>A0AA39I3L0_9BILA</name>
<evidence type="ECO:0000256" key="11">
    <source>
        <dbReference type="ARBA" id="ARBA00023027"/>
    </source>
</evidence>
<dbReference type="SUPFAM" id="SSF48452">
    <property type="entry name" value="TPR-like"/>
    <property type="match status" value="1"/>
</dbReference>
<dbReference type="Proteomes" id="UP001175271">
    <property type="component" value="Unassembled WGS sequence"/>
</dbReference>
<evidence type="ECO:0000256" key="6">
    <source>
        <dbReference type="ARBA" id="ARBA00011643"/>
    </source>
</evidence>
<evidence type="ECO:0000256" key="1">
    <source>
        <dbReference type="ARBA" id="ARBA00000644"/>
    </source>
</evidence>
<dbReference type="InterPro" id="IPR006115">
    <property type="entry name" value="6PGDH_NADP-bd"/>
</dbReference>
<comment type="caution">
    <text evidence="20">The sequence shown here is derived from an EMBL/GenBank/DDBJ whole genome shotgun (WGS) entry which is preliminary data.</text>
</comment>
<keyword evidence="16" id="KW-0175">Coiled coil</keyword>
<dbReference type="InterPro" id="IPR011990">
    <property type="entry name" value="TPR-like_helical_dom_sf"/>
</dbReference>
<keyword evidence="12" id="KW-0119">Carbohydrate metabolism</keyword>